<keyword evidence="2" id="KW-1185">Reference proteome</keyword>
<dbReference type="Pfam" id="PF12915">
    <property type="entry name" value="DUF3833"/>
    <property type="match status" value="1"/>
</dbReference>
<comment type="caution">
    <text evidence="1">The sequence shown here is derived from an EMBL/GenBank/DDBJ whole genome shotgun (WGS) entry which is preliminary data.</text>
</comment>
<dbReference type="Proteomes" id="UP000239480">
    <property type="component" value="Unassembled WGS sequence"/>
</dbReference>
<dbReference type="AlphaFoldDB" id="A0A2T0RN41"/>
<protein>
    <submittedName>
        <fullName evidence="1">Uncharacterized protein DUF3833</fullName>
    </submittedName>
</protein>
<gene>
    <name evidence="1" type="ORF">CLV78_10682</name>
</gene>
<name>A0A2T0RN41_9RHOB</name>
<evidence type="ECO:0000313" key="1">
    <source>
        <dbReference type="EMBL" id="PRY22542.1"/>
    </source>
</evidence>
<organism evidence="1 2">
    <name type="scientific">Aliiruegeria haliotis</name>
    <dbReference type="NCBI Taxonomy" id="1280846"/>
    <lineage>
        <taxon>Bacteria</taxon>
        <taxon>Pseudomonadati</taxon>
        <taxon>Pseudomonadota</taxon>
        <taxon>Alphaproteobacteria</taxon>
        <taxon>Rhodobacterales</taxon>
        <taxon>Roseobacteraceae</taxon>
        <taxon>Aliiruegeria</taxon>
    </lineage>
</organism>
<dbReference type="EMBL" id="PVTD01000006">
    <property type="protein sequence ID" value="PRY22542.1"/>
    <property type="molecule type" value="Genomic_DNA"/>
</dbReference>
<dbReference type="InterPro" id="IPR024409">
    <property type="entry name" value="DUF3833"/>
</dbReference>
<reference evidence="1 2" key="1">
    <citation type="submission" date="2018-03" db="EMBL/GenBank/DDBJ databases">
        <title>Genomic Encyclopedia of Archaeal and Bacterial Type Strains, Phase II (KMG-II): from individual species to whole genera.</title>
        <authorList>
            <person name="Goeker M."/>
        </authorList>
    </citation>
    <scope>NUCLEOTIDE SEQUENCE [LARGE SCALE GENOMIC DNA]</scope>
    <source>
        <strain evidence="1 2">DSM 29328</strain>
    </source>
</reference>
<evidence type="ECO:0000313" key="2">
    <source>
        <dbReference type="Proteomes" id="UP000239480"/>
    </source>
</evidence>
<proteinExistence type="predicted"/>
<sequence length="194" mass="21420">MKMTALLIILLLAITVLTARSLLLSFRAQRPADYAATSPEFDIRQVLSGPIISEGLIYGPSGRMTNSFVARMHGEWRGDSGTLSEDFTYSNGNSMQRKWFLTMGPDNTFTATADDIEGEGYGVISGATVMMRYRIRLPEAAGGHVLNVTDWLYLMEDGTIMNRSEMRKFGIKVAELIATMRPEPAEAQQSIAAQ</sequence>
<accession>A0A2T0RN41</accession>